<dbReference type="EMBL" id="UINC01078877">
    <property type="protein sequence ID" value="SVC20374.1"/>
    <property type="molecule type" value="Genomic_DNA"/>
</dbReference>
<organism evidence="1">
    <name type="scientific">marine metagenome</name>
    <dbReference type="NCBI Taxonomy" id="408172"/>
    <lineage>
        <taxon>unclassified sequences</taxon>
        <taxon>metagenomes</taxon>
        <taxon>ecological metagenomes</taxon>
    </lineage>
</organism>
<protein>
    <submittedName>
        <fullName evidence="1">Uncharacterized protein</fullName>
    </submittedName>
</protein>
<feature type="non-terminal residue" evidence="1">
    <location>
        <position position="223"/>
    </location>
</feature>
<reference evidence="1" key="1">
    <citation type="submission" date="2018-05" db="EMBL/GenBank/DDBJ databases">
        <authorList>
            <person name="Lanie J.A."/>
            <person name="Ng W.-L."/>
            <person name="Kazmierczak K.M."/>
            <person name="Andrzejewski T.M."/>
            <person name="Davidsen T.M."/>
            <person name="Wayne K.J."/>
            <person name="Tettelin H."/>
            <person name="Glass J.I."/>
            <person name="Rusch D."/>
            <person name="Podicherti R."/>
            <person name="Tsui H.-C.T."/>
            <person name="Winkler M.E."/>
        </authorList>
    </citation>
    <scope>NUCLEOTIDE SEQUENCE</scope>
</reference>
<accession>A0A382K649</accession>
<proteinExistence type="predicted"/>
<gene>
    <name evidence="1" type="ORF">METZ01_LOCUS273228</name>
</gene>
<dbReference type="AlphaFoldDB" id="A0A382K649"/>
<evidence type="ECO:0000313" key="1">
    <source>
        <dbReference type="EMBL" id="SVC20374.1"/>
    </source>
</evidence>
<name>A0A382K649_9ZZZZ</name>
<sequence length="223" mass="25551">MTDLKFIIGDPSTPSGHAMVYFDSDGILYAAYIIDLPITAEDISKYIPPIYKEQIDQLEIDKMMNKKNLAYPLGPEKYEGDLISLKKLCKIRKDDLLYGGTIEIINPINSMSKLNQIADEYSELCKKFFDENLIIGEIFKKSSNDLNNKNIKDENTYSIMNEANLLTELTKIIGEINYAETNNEKETIRIQVEKIESIKDLLPANRKIDEIVFHVNESNEKSK</sequence>